<keyword evidence="16" id="KW-1185">Reference proteome</keyword>
<feature type="compositionally biased region" description="Polar residues" evidence="12">
    <location>
        <begin position="333"/>
        <end position="348"/>
    </location>
</feature>
<evidence type="ECO:0000256" key="10">
    <source>
        <dbReference type="ARBA" id="ARBA00023306"/>
    </source>
</evidence>
<dbReference type="Gene3D" id="1.20.1270.60">
    <property type="entry name" value="Arfaptin homology (AH) domain/BAR domain"/>
    <property type="match status" value="1"/>
</dbReference>
<reference evidence="15" key="4">
    <citation type="submission" date="2025-09" db="UniProtKB">
        <authorList>
            <consortium name="Ensembl"/>
        </authorList>
    </citation>
    <scope>IDENTIFICATION</scope>
</reference>
<evidence type="ECO:0000256" key="11">
    <source>
        <dbReference type="ARBA" id="ARBA00023329"/>
    </source>
</evidence>
<evidence type="ECO:0000259" key="13">
    <source>
        <dbReference type="PROSITE" id="PS01179"/>
    </source>
</evidence>
<keyword evidence="6" id="KW-0967">Endosome</keyword>
<dbReference type="InterPro" id="IPR001849">
    <property type="entry name" value="PH_domain"/>
</dbReference>
<dbReference type="SUPFAM" id="SSF103657">
    <property type="entry name" value="BAR/IMD domain-like"/>
    <property type="match status" value="1"/>
</dbReference>
<dbReference type="FunFam" id="2.30.29.30:FF:000067">
    <property type="entry name" value="Putative DCC-interacting protein 13-beta isoform 2"/>
    <property type="match status" value="1"/>
</dbReference>
<dbReference type="PROSITE" id="PS01179">
    <property type="entry name" value="PID"/>
    <property type="match status" value="1"/>
</dbReference>
<dbReference type="SMART" id="SM00233">
    <property type="entry name" value="PH"/>
    <property type="match status" value="1"/>
</dbReference>
<dbReference type="OrthoDB" id="10070851at2759"/>
<dbReference type="InterPro" id="IPR011993">
    <property type="entry name" value="PH-like_dom_sf"/>
</dbReference>
<dbReference type="CDD" id="cd13247">
    <property type="entry name" value="BAR-PH_APPL"/>
    <property type="match status" value="1"/>
</dbReference>
<dbReference type="GO" id="GO:0051049">
    <property type="term" value="P:regulation of transport"/>
    <property type="evidence" value="ECO:0007669"/>
    <property type="project" value="UniProtKB-ARBA"/>
</dbReference>
<dbReference type="Proteomes" id="UP000265140">
    <property type="component" value="Chromosome 19"/>
</dbReference>
<evidence type="ECO:0000256" key="12">
    <source>
        <dbReference type="SAM" id="MobiDB-lite"/>
    </source>
</evidence>
<evidence type="ECO:0000313" key="15">
    <source>
        <dbReference type="Ensembl" id="ENSELUP00000031547.2"/>
    </source>
</evidence>
<dbReference type="GO" id="GO:0005634">
    <property type="term" value="C:nucleus"/>
    <property type="evidence" value="ECO:0007669"/>
    <property type="project" value="UniProtKB-SubCell"/>
</dbReference>
<dbReference type="GO" id="GO:0045335">
    <property type="term" value="C:phagocytic vesicle"/>
    <property type="evidence" value="ECO:0007669"/>
    <property type="project" value="UniProtKB-SubCell"/>
</dbReference>
<feature type="region of interest" description="Disordered" evidence="12">
    <location>
        <begin position="373"/>
        <end position="397"/>
    </location>
</feature>
<dbReference type="Gene3D" id="2.30.29.30">
    <property type="entry name" value="Pleckstrin-homology domain (PH domain)/Phosphotyrosine-binding domain (PTB)"/>
    <property type="match status" value="2"/>
</dbReference>
<dbReference type="GeneTree" id="ENSGT00940000158319"/>
<comment type="subcellular location">
    <subcellularLocation>
        <location evidence="4">Cell projection</location>
        <location evidence="4">Ruffle</location>
    </subcellularLocation>
    <subcellularLocation>
        <location evidence="3">Cytoplasmic vesicle</location>
        <location evidence="3">Phagosome</location>
    </subcellularLocation>
    <subcellularLocation>
        <location evidence="2">Early endosome membrane</location>
        <topology evidence="2">Peripheral membrane protein</topology>
    </subcellularLocation>
    <subcellularLocation>
        <location evidence="1">Nucleus</location>
    </subcellularLocation>
</comment>
<evidence type="ECO:0000256" key="7">
    <source>
        <dbReference type="ARBA" id="ARBA00023136"/>
    </source>
</evidence>
<feature type="compositionally biased region" description="Acidic residues" evidence="12">
    <location>
        <begin position="387"/>
        <end position="397"/>
    </location>
</feature>
<evidence type="ECO:0000256" key="2">
    <source>
        <dbReference type="ARBA" id="ARBA00004220"/>
    </source>
</evidence>
<sequence length="584" mass="65678">TDYTNQLLQSMQRVYGAQLNTLHSELATEMADRMIFPMIQFREKDLTEISTLREIFGIASDEHEAAMVKYSRLPKKKESEKVKAELVGEVAYSRRKQHQASMQYYCALNALQYRKRVAMLEPMLGYTQAQIHFYKKGMDLVSKKMDSFLASVSSMTQSIQAQLDSEAEAMRLTQRELLSMEDTVYMPDRDPVPVNRTLIQKAGYLNIRNKTGLVTTAWDRLYFFTQGGNLMCQPRGAVAGGMVLDLDNSSVMAVECEDRRYCFQITSPSGKTSMILQAESRKEYEEWICTLNNISRQIYLTDNPEAVAIRLNQSAIQAVTPITSFEKRGAGSPNPNRKYNNTPPNSSVLPEDLIVPGTPIQFDIMLPASEFQDQNRAGGRRTNPFGETDDDSSPESDDTLLQQVFAVRFLGSMAVRSGQTQEVIYEAMRQVLAARAIHNIFRTTESHLMVTSSCLRLIDPQTQVTRISFQLQEVTQFAAHQENGRLMGFVVEGRDWSEGDEEGEPSFSAFVFESNTEGEKVVVTRHFSCMNLSLSFCVCVKDPEALAQLMKNMPLTNDGKFLLLDSETGDTANGGVADEEESEA</sequence>
<evidence type="ECO:0000256" key="9">
    <source>
        <dbReference type="ARBA" id="ARBA00023273"/>
    </source>
</evidence>
<keyword evidence="5" id="KW-0963">Cytoplasm</keyword>
<keyword evidence="11" id="KW-0968">Cytoplasmic vesicle</keyword>
<feature type="region of interest" description="Disordered" evidence="12">
    <location>
        <begin position="325"/>
        <end position="352"/>
    </location>
</feature>
<dbReference type="SUPFAM" id="SSF50729">
    <property type="entry name" value="PH domain-like"/>
    <property type="match status" value="2"/>
</dbReference>
<dbReference type="GO" id="GO:0001726">
    <property type="term" value="C:ruffle"/>
    <property type="evidence" value="ECO:0007669"/>
    <property type="project" value="UniProtKB-SubCell"/>
</dbReference>
<feature type="domain" description="PH" evidence="14">
    <location>
        <begin position="198"/>
        <end position="296"/>
    </location>
</feature>
<evidence type="ECO:0000313" key="16">
    <source>
        <dbReference type="Proteomes" id="UP000265140"/>
    </source>
</evidence>
<reference evidence="15" key="2">
    <citation type="submission" date="2020-02" db="EMBL/GenBank/DDBJ databases">
        <title>Esox lucius (northern pike) genome, fEsoLuc1, primary haplotype.</title>
        <authorList>
            <person name="Myers G."/>
            <person name="Karagic N."/>
            <person name="Meyer A."/>
            <person name="Pippel M."/>
            <person name="Reichard M."/>
            <person name="Winkler S."/>
            <person name="Tracey A."/>
            <person name="Sims Y."/>
            <person name="Howe K."/>
            <person name="Rhie A."/>
            <person name="Formenti G."/>
            <person name="Durbin R."/>
            <person name="Fedrigo O."/>
            <person name="Jarvis E.D."/>
        </authorList>
    </citation>
    <scope>NUCLEOTIDE SEQUENCE [LARGE SCALE GENOMIC DNA]</scope>
</reference>
<evidence type="ECO:0000256" key="4">
    <source>
        <dbReference type="ARBA" id="ARBA00004466"/>
    </source>
</evidence>
<keyword evidence="7" id="KW-0472">Membrane</keyword>
<dbReference type="GO" id="GO:0071363">
    <property type="term" value="P:cellular response to growth factor stimulus"/>
    <property type="evidence" value="ECO:0007669"/>
    <property type="project" value="UniProtKB-ARBA"/>
</dbReference>
<evidence type="ECO:0000256" key="3">
    <source>
        <dbReference type="ARBA" id="ARBA00004262"/>
    </source>
</evidence>
<dbReference type="STRING" id="8010.ENSELUP00000031547"/>
<evidence type="ECO:0000256" key="5">
    <source>
        <dbReference type="ARBA" id="ARBA00022490"/>
    </source>
</evidence>
<dbReference type="InterPro" id="IPR047181">
    <property type="entry name" value="DP13A/B"/>
</dbReference>
<reference evidence="15" key="3">
    <citation type="submission" date="2025-08" db="UniProtKB">
        <authorList>
            <consortium name="Ensembl"/>
        </authorList>
    </citation>
    <scope>IDENTIFICATION</scope>
</reference>
<feature type="domain" description="PID" evidence="13">
    <location>
        <begin position="405"/>
        <end position="475"/>
    </location>
</feature>
<dbReference type="Pfam" id="PF00640">
    <property type="entry name" value="PID"/>
    <property type="match status" value="1"/>
</dbReference>
<evidence type="ECO:0000256" key="8">
    <source>
        <dbReference type="ARBA" id="ARBA00023242"/>
    </source>
</evidence>
<dbReference type="Ensembl" id="ENSELUT00000005511.3">
    <property type="protein sequence ID" value="ENSELUP00000031547.2"/>
    <property type="gene ID" value="ENSELUG00000009175.3"/>
</dbReference>
<dbReference type="AlphaFoldDB" id="A0A3P8ZRZ9"/>
<keyword evidence="9" id="KW-0966">Cell projection</keyword>
<dbReference type="CDD" id="cd13158">
    <property type="entry name" value="PTB_APPL"/>
    <property type="match status" value="1"/>
</dbReference>
<dbReference type="InterPro" id="IPR006020">
    <property type="entry name" value="PTB/PI_dom"/>
</dbReference>
<dbReference type="InterPro" id="IPR027267">
    <property type="entry name" value="AH/BAR_dom_sf"/>
</dbReference>
<evidence type="ECO:0000256" key="6">
    <source>
        <dbReference type="ARBA" id="ARBA00022753"/>
    </source>
</evidence>
<dbReference type="FunFam" id="2.30.29.30:FF:000160">
    <property type="entry name" value="DCC-interacting protein 13-beta isoform X2"/>
    <property type="match status" value="1"/>
</dbReference>
<proteinExistence type="predicted"/>
<dbReference type="InterPro" id="IPR004148">
    <property type="entry name" value="BAR_dom"/>
</dbReference>
<dbReference type="GO" id="GO:0023052">
    <property type="term" value="P:signaling"/>
    <property type="evidence" value="ECO:0007669"/>
    <property type="project" value="TreeGrafter"/>
</dbReference>
<dbReference type="PANTHER" id="PTHR46415:SF1">
    <property type="entry name" value="DCC-INTERACTING PROTEIN 13-BETA"/>
    <property type="match status" value="1"/>
</dbReference>
<dbReference type="GO" id="GO:0031901">
    <property type="term" value="C:early endosome membrane"/>
    <property type="evidence" value="ECO:0007669"/>
    <property type="project" value="UniProtKB-SubCell"/>
</dbReference>
<dbReference type="InterPro" id="IPR047236">
    <property type="entry name" value="PH_DP13A/B"/>
</dbReference>
<keyword evidence="8" id="KW-0539">Nucleus</keyword>
<dbReference type="Bgee" id="ENSELUG00000009175">
    <property type="expression patterns" value="Expressed in brain and 15 other cell types or tissues"/>
</dbReference>
<dbReference type="PROSITE" id="PS50003">
    <property type="entry name" value="PH_DOMAIN"/>
    <property type="match status" value="1"/>
</dbReference>
<dbReference type="Pfam" id="PF16746">
    <property type="entry name" value="BAR_3"/>
    <property type="match status" value="1"/>
</dbReference>
<dbReference type="InterPro" id="IPR047237">
    <property type="entry name" value="PTB_APPL"/>
</dbReference>
<dbReference type="PANTHER" id="PTHR46415">
    <property type="entry name" value="ADAPTOR PROTEIN, PHOSPHOTYROSINE INTERACTION, PH DOMAIN AND LEUCINE ZIPPER-CONTAINING 2"/>
    <property type="match status" value="1"/>
</dbReference>
<protein>
    <recommendedName>
        <fullName evidence="17">Adaptor protein, phosphotyrosine interaction, PH domain and leucine zipper containing 2</fullName>
    </recommendedName>
</protein>
<keyword evidence="10" id="KW-0131">Cell cycle</keyword>
<reference evidence="16" key="1">
    <citation type="journal article" date="2014" name="PLoS ONE">
        <title>The genome and linkage map of the northern pike (Esox lucius): conserved synteny revealed between the salmonid sister group and the Neoteleostei.</title>
        <authorList>
            <person name="Rondeau E.B."/>
            <person name="Minkley D.R."/>
            <person name="Leong J.S."/>
            <person name="Messmer A.M."/>
            <person name="Jantzen J.R."/>
            <person name="von Schalburg K.R."/>
            <person name="Lemon C."/>
            <person name="Bird N.H."/>
            <person name="Koop B.F."/>
        </authorList>
    </citation>
    <scope>NUCLEOTIDE SEQUENCE</scope>
</reference>
<evidence type="ECO:0008006" key="17">
    <source>
        <dbReference type="Google" id="ProtNLM"/>
    </source>
</evidence>
<name>A0A3P8ZRZ9_ESOLU</name>
<dbReference type="Pfam" id="PF00169">
    <property type="entry name" value="PH"/>
    <property type="match status" value="1"/>
</dbReference>
<accession>A0A3P8ZRZ9</accession>
<organism evidence="15 16">
    <name type="scientific">Esox lucius</name>
    <name type="common">Northern pike</name>
    <dbReference type="NCBI Taxonomy" id="8010"/>
    <lineage>
        <taxon>Eukaryota</taxon>
        <taxon>Metazoa</taxon>
        <taxon>Chordata</taxon>
        <taxon>Craniata</taxon>
        <taxon>Vertebrata</taxon>
        <taxon>Euteleostomi</taxon>
        <taxon>Actinopterygii</taxon>
        <taxon>Neopterygii</taxon>
        <taxon>Teleostei</taxon>
        <taxon>Protacanthopterygii</taxon>
        <taxon>Esociformes</taxon>
        <taxon>Esocidae</taxon>
        <taxon>Esox</taxon>
    </lineage>
</organism>
<evidence type="ECO:0000259" key="14">
    <source>
        <dbReference type="PROSITE" id="PS50003"/>
    </source>
</evidence>
<evidence type="ECO:0000256" key="1">
    <source>
        <dbReference type="ARBA" id="ARBA00004123"/>
    </source>
</evidence>